<comment type="caution">
    <text evidence="1">The sequence shown here is derived from an EMBL/GenBank/DDBJ whole genome shotgun (WGS) entry which is preliminary data.</text>
</comment>
<keyword evidence="2" id="KW-1185">Reference proteome</keyword>
<evidence type="ECO:0000313" key="2">
    <source>
        <dbReference type="Proteomes" id="UP000299102"/>
    </source>
</evidence>
<gene>
    <name evidence="1" type="ORF">EVAR_32503_1</name>
</gene>
<accession>A0A4C1WA28</accession>
<dbReference type="Proteomes" id="UP000299102">
    <property type="component" value="Unassembled WGS sequence"/>
</dbReference>
<organism evidence="1 2">
    <name type="scientific">Eumeta variegata</name>
    <name type="common">Bagworm moth</name>
    <name type="synonym">Eumeta japonica</name>
    <dbReference type="NCBI Taxonomy" id="151549"/>
    <lineage>
        <taxon>Eukaryota</taxon>
        <taxon>Metazoa</taxon>
        <taxon>Ecdysozoa</taxon>
        <taxon>Arthropoda</taxon>
        <taxon>Hexapoda</taxon>
        <taxon>Insecta</taxon>
        <taxon>Pterygota</taxon>
        <taxon>Neoptera</taxon>
        <taxon>Endopterygota</taxon>
        <taxon>Lepidoptera</taxon>
        <taxon>Glossata</taxon>
        <taxon>Ditrysia</taxon>
        <taxon>Tineoidea</taxon>
        <taxon>Psychidae</taxon>
        <taxon>Oiketicinae</taxon>
        <taxon>Eumeta</taxon>
    </lineage>
</organism>
<reference evidence="1 2" key="1">
    <citation type="journal article" date="2019" name="Commun. Biol.">
        <title>The bagworm genome reveals a unique fibroin gene that provides high tensile strength.</title>
        <authorList>
            <person name="Kono N."/>
            <person name="Nakamura H."/>
            <person name="Ohtoshi R."/>
            <person name="Tomita M."/>
            <person name="Numata K."/>
            <person name="Arakawa K."/>
        </authorList>
    </citation>
    <scope>NUCLEOTIDE SEQUENCE [LARGE SCALE GENOMIC DNA]</scope>
</reference>
<dbReference type="AlphaFoldDB" id="A0A4C1WA28"/>
<dbReference type="EMBL" id="BGZK01000493">
    <property type="protein sequence ID" value="GBP46984.1"/>
    <property type="molecule type" value="Genomic_DNA"/>
</dbReference>
<protein>
    <submittedName>
        <fullName evidence="1">Uncharacterized protein</fullName>
    </submittedName>
</protein>
<evidence type="ECO:0000313" key="1">
    <source>
        <dbReference type="EMBL" id="GBP46984.1"/>
    </source>
</evidence>
<proteinExistence type="predicted"/>
<name>A0A4C1WA28_EUMVA</name>
<sequence>MGIVIDRGGAQLVRLSHDYAAPGDNEDVIYINAPQRPITIVIGLAHASFSFFVDHDPDFRFHTDSVFDPAIKMEPETGSMKPASRTTATRHRHLFLHPQRCCILYVVGYS</sequence>